<evidence type="ECO:0000313" key="1">
    <source>
        <dbReference type="EMBL" id="ANF50359.1"/>
    </source>
</evidence>
<organism evidence="1 2">
    <name type="scientific">Chryseobacterium glaciei</name>
    <dbReference type="NCBI Taxonomy" id="1685010"/>
    <lineage>
        <taxon>Bacteria</taxon>
        <taxon>Pseudomonadati</taxon>
        <taxon>Bacteroidota</taxon>
        <taxon>Flavobacteriia</taxon>
        <taxon>Flavobacteriales</taxon>
        <taxon>Weeksellaceae</taxon>
        <taxon>Chryseobacterium group</taxon>
        <taxon>Chryseobacterium</taxon>
    </lineage>
</organism>
<dbReference type="AlphaFoldDB" id="A0A172XTK6"/>
<reference evidence="1 2" key="1">
    <citation type="submission" date="2016-04" db="EMBL/GenBank/DDBJ databases">
        <title>Complete Genome Sequence of Chryseobacterium sp. IHBB 10212.</title>
        <authorList>
            <person name="Pal M."/>
            <person name="Swarnkar M.K."/>
            <person name="Kaushal K."/>
            <person name="Chhibber S."/>
            <person name="Singh A.K."/>
            <person name="Gulati A."/>
        </authorList>
    </citation>
    <scope>NUCLEOTIDE SEQUENCE [LARGE SCALE GENOMIC DNA]</scope>
    <source>
        <strain evidence="1 2">IHBB 10212</strain>
    </source>
</reference>
<proteinExistence type="predicted"/>
<dbReference type="KEGG" id="chh:A0O34_07450"/>
<accession>A0A172XTK6</accession>
<name>A0A172XTK6_9FLAO</name>
<sequence length="449" mass="48421">MWADALQQKLADGSTLLSVSIPEYKIASTQLNYIRKYVFIENGGKIISGNIVEFFAKPEALEREKDKLPAQFNQSKIENFTGTVLLYDLQYKYVNGRIYKDGKLVNGSAQITQGKKSLTDQKVSNNMSTEEPTIRYASNVTMMAETQCINWYLVTTTFDGNGGIISVEKEFLYMTCGDGGSGGGGGGQPGGDTNVTVDCMGVLNGLAYGSPCGCIGGTSGVAYCPRDPCARKNAINLRTAQPNIVANKATIISNSSTVEWGAEQNVNAWGAGSFGYNPVTPRTNTATNSFTSSFHWNNVDGYTTGIAHGHPGGTGPSPRDAFWGLGNLNNPALLAAGQSAVNYYKEEVEVTTYLPDGTGYLIEVEDWAALQAEYNIFLQDPDAYNSTYVSEAQNYLFANNSTNVGDAGVWALMSKLGSAIRIYKSEPGSNTFMPLEKIGFSVTDKPCVY</sequence>
<keyword evidence="2" id="KW-1185">Reference proteome</keyword>
<dbReference type="Proteomes" id="UP000077824">
    <property type="component" value="Chromosome"/>
</dbReference>
<dbReference type="EMBL" id="CP015199">
    <property type="protein sequence ID" value="ANF50359.1"/>
    <property type="molecule type" value="Genomic_DNA"/>
</dbReference>
<protein>
    <submittedName>
        <fullName evidence="1">Uncharacterized protein</fullName>
    </submittedName>
</protein>
<evidence type="ECO:0000313" key="2">
    <source>
        <dbReference type="Proteomes" id="UP000077824"/>
    </source>
</evidence>
<gene>
    <name evidence="1" type="ORF">A0O34_07450</name>
</gene>